<keyword evidence="2" id="KW-1185">Reference proteome</keyword>
<gene>
    <name evidence="1" type="ORF">RRF57_013185</name>
</gene>
<comment type="caution">
    <text evidence="1">The sequence shown here is derived from an EMBL/GenBank/DDBJ whole genome shotgun (WGS) entry which is preliminary data.</text>
</comment>
<evidence type="ECO:0000313" key="2">
    <source>
        <dbReference type="Proteomes" id="UP001305414"/>
    </source>
</evidence>
<proteinExistence type="predicted"/>
<sequence>MRRRLVFLAGHMIFDPSSSYKKDVANPDLASFRRRSDVQALVLGTKDQVLVGDPEGSQRVIVDALPSAVRSIVEENAAPRNSAGAGPVVDRALVVCIGADNVAGCRLFDPDPRPRVNQ</sequence>
<dbReference type="AlphaFoldDB" id="A0AAN7UR90"/>
<reference evidence="1 2" key="1">
    <citation type="submission" date="2023-10" db="EMBL/GenBank/DDBJ databases">
        <title>Draft genome sequence of Xylaria bambusicola isolate GMP-LS, the root and basal stem rot pathogen of sugarcane in Indonesia.</title>
        <authorList>
            <person name="Selvaraj P."/>
            <person name="Muralishankar V."/>
            <person name="Muruganantham S."/>
            <person name="Sp S."/>
            <person name="Haryani S."/>
            <person name="Lau K.J.X."/>
            <person name="Naqvi N.I."/>
        </authorList>
    </citation>
    <scope>NUCLEOTIDE SEQUENCE [LARGE SCALE GENOMIC DNA]</scope>
    <source>
        <strain evidence="1">GMP-LS</strain>
    </source>
</reference>
<dbReference type="EMBL" id="JAWHQM010000120">
    <property type="protein sequence ID" value="KAK5637470.1"/>
    <property type="molecule type" value="Genomic_DNA"/>
</dbReference>
<dbReference type="Proteomes" id="UP001305414">
    <property type="component" value="Unassembled WGS sequence"/>
</dbReference>
<organism evidence="1 2">
    <name type="scientific">Xylaria bambusicola</name>
    <dbReference type="NCBI Taxonomy" id="326684"/>
    <lineage>
        <taxon>Eukaryota</taxon>
        <taxon>Fungi</taxon>
        <taxon>Dikarya</taxon>
        <taxon>Ascomycota</taxon>
        <taxon>Pezizomycotina</taxon>
        <taxon>Sordariomycetes</taxon>
        <taxon>Xylariomycetidae</taxon>
        <taxon>Xylariales</taxon>
        <taxon>Xylariaceae</taxon>
        <taxon>Xylaria</taxon>
    </lineage>
</organism>
<accession>A0AAN7UR90</accession>
<protein>
    <submittedName>
        <fullName evidence="1">Uncharacterized protein</fullName>
    </submittedName>
</protein>
<evidence type="ECO:0000313" key="1">
    <source>
        <dbReference type="EMBL" id="KAK5637470.1"/>
    </source>
</evidence>
<name>A0AAN7UR90_9PEZI</name>